<keyword evidence="2" id="KW-1133">Transmembrane helix</keyword>
<sequence length="455" mass="50047">MTSQRITADNAVNHGGLDGAGAEAKKYNKRLVESWKHDMEGLLVFAVLFSRAREFLHNFVGIDGSRIFYDPGRLRVQTAVKIAPLLLYTSLLLFFGGLAAFIIPVDLPMDIIAATLVGIIAAISCQIAVQYLHTSAAERHSHHHRVRAEEARGVDQPGFENVVEELRRQNADQRELLVALSETWRAEYTRQHEETITAVRSTAREQVDFNVQGYLDEFSKALATEVKVLLGEVGKLREERRDLQHELGYLLSMKSNYGPGGKFEPDWKPAPGAPGGPPLDPNPRHSQQSWATWQPDPNLAPTPPAHDPTLLVPDISSPGLFGPRSPRSSASKSPHPPAQSWATRQPNLNSAPTLNKGEVPSWANWQPDPNLMPTPPAPEAARRQVQSWATWQVDPLTDPILALRPPPPEAPRPRAAGPSVGDDPKAGGDRDAVAISPPRERARLPMVPEIRRSGV</sequence>
<gene>
    <name evidence="4" type="ORF">MSAN_00966700</name>
</gene>
<comment type="caution">
    <text evidence="4">The sequence shown here is derived from an EMBL/GenBank/DDBJ whole genome shotgun (WGS) entry which is preliminary data.</text>
</comment>
<feature type="region of interest" description="Disordered" evidence="1">
    <location>
        <begin position="398"/>
        <end position="455"/>
    </location>
</feature>
<dbReference type="AlphaFoldDB" id="A0A8H6YVC2"/>
<proteinExistence type="predicted"/>
<keyword evidence="2" id="KW-0812">Transmembrane</keyword>
<dbReference type="EMBL" id="JACAZH010000006">
    <property type="protein sequence ID" value="KAF7367073.1"/>
    <property type="molecule type" value="Genomic_DNA"/>
</dbReference>
<dbReference type="Pfam" id="PF20153">
    <property type="entry name" value="DUF6535"/>
    <property type="match status" value="1"/>
</dbReference>
<evidence type="ECO:0000259" key="3">
    <source>
        <dbReference type="Pfam" id="PF20153"/>
    </source>
</evidence>
<evidence type="ECO:0000256" key="2">
    <source>
        <dbReference type="SAM" id="Phobius"/>
    </source>
</evidence>
<dbReference type="OrthoDB" id="2507336at2759"/>
<dbReference type="Proteomes" id="UP000623467">
    <property type="component" value="Unassembled WGS sequence"/>
</dbReference>
<dbReference type="InterPro" id="IPR045338">
    <property type="entry name" value="DUF6535"/>
</dbReference>
<feature type="region of interest" description="Disordered" evidence="1">
    <location>
        <begin position="261"/>
        <end position="386"/>
    </location>
</feature>
<evidence type="ECO:0000256" key="1">
    <source>
        <dbReference type="SAM" id="MobiDB-lite"/>
    </source>
</evidence>
<accession>A0A8H6YVC2</accession>
<feature type="compositionally biased region" description="Polar residues" evidence="1">
    <location>
        <begin position="340"/>
        <end position="353"/>
    </location>
</feature>
<feature type="domain" description="DUF6535" evidence="3">
    <location>
        <begin position="23"/>
        <end position="51"/>
    </location>
</feature>
<name>A0A8H6YVC2_9AGAR</name>
<protein>
    <recommendedName>
        <fullName evidence="3">DUF6535 domain-containing protein</fullName>
    </recommendedName>
</protein>
<feature type="compositionally biased region" description="Low complexity" evidence="1">
    <location>
        <begin position="323"/>
        <end position="333"/>
    </location>
</feature>
<keyword evidence="2" id="KW-0472">Membrane</keyword>
<feature type="transmembrane region" description="Helical" evidence="2">
    <location>
        <begin position="111"/>
        <end position="132"/>
    </location>
</feature>
<organism evidence="4 5">
    <name type="scientific">Mycena sanguinolenta</name>
    <dbReference type="NCBI Taxonomy" id="230812"/>
    <lineage>
        <taxon>Eukaryota</taxon>
        <taxon>Fungi</taxon>
        <taxon>Dikarya</taxon>
        <taxon>Basidiomycota</taxon>
        <taxon>Agaricomycotina</taxon>
        <taxon>Agaricomycetes</taxon>
        <taxon>Agaricomycetidae</taxon>
        <taxon>Agaricales</taxon>
        <taxon>Marasmiineae</taxon>
        <taxon>Mycenaceae</taxon>
        <taxon>Mycena</taxon>
    </lineage>
</organism>
<feature type="compositionally biased region" description="Basic and acidic residues" evidence="1">
    <location>
        <begin position="422"/>
        <end position="455"/>
    </location>
</feature>
<keyword evidence="5" id="KW-1185">Reference proteome</keyword>
<evidence type="ECO:0000313" key="4">
    <source>
        <dbReference type="EMBL" id="KAF7367073.1"/>
    </source>
</evidence>
<reference evidence="4" key="1">
    <citation type="submission" date="2020-05" db="EMBL/GenBank/DDBJ databases">
        <title>Mycena genomes resolve the evolution of fungal bioluminescence.</title>
        <authorList>
            <person name="Tsai I.J."/>
        </authorList>
    </citation>
    <scope>NUCLEOTIDE SEQUENCE</scope>
    <source>
        <strain evidence="4">160909Yilan</strain>
    </source>
</reference>
<feature type="compositionally biased region" description="Pro residues" evidence="1">
    <location>
        <begin position="271"/>
        <end position="281"/>
    </location>
</feature>
<feature type="transmembrane region" description="Helical" evidence="2">
    <location>
        <begin position="85"/>
        <end position="105"/>
    </location>
</feature>
<evidence type="ECO:0000313" key="5">
    <source>
        <dbReference type="Proteomes" id="UP000623467"/>
    </source>
</evidence>